<name>A0A0A0LXW1_CUCSA</name>
<dbReference type="InterPro" id="IPR003613">
    <property type="entry name" value="Ubox_domain"/>
</dbReference>
<protein>
    <recommendedName>
        <fullName evidence="5 6">U-box domain-containing protein</fullName>
        <ecNumber evidence="5">2.3.2.27</ecNumber>
    </recommendedName>
    <alternativeName>
        <fullName evidence="5">RING-type E3 ubiquitin transferase PUB</fullName>
    </alternativeName>
</protein>
<dbReference type="Gene3D" id="3.30.40.10">
    <property type="entry name" value="Zinc/RING finger domain, C3HC4 (zinc finger)"/>
    <property type="match status" value="1"/>
</dbReference>
<proteinExistence type="predicted"/>
<dbReference type="PANTHER" id="PTHR22849:SF11">
    <property type="entry name" value="U-BOX DOMAIN-CONTAINING PROTEIN"/>
    <property type="match status" value="1"/>
</dbReference>
<evidence type="ECO:0000256" key="3">
    <source>
        <dbReference type="ARBA" id="ARBA00022679"/>
    </source>
</evidence>
<keyword evidence="8" id="KW-1185">Reference proteome</keyword>
<comment type="pathway">
    <text evidence="2 5">Protein modification; protein ubiquitination.</text>
</comment>
<dbReference type="SUPFAM" id="SSF57850">
    <property type="entry name" value="RING/U-box"/>
    <property type="match status" value="1"/>
</dbReference>
<dbReference type="PANTHER" id="PTHR22849">
    <property type="entry name" value="WDSAM1 PROTEIN"/>
    <property type="match status" value="1"/>
</dbReference>
<dbReference type="Pfam" id="PF25598">
    <property type="entry name" value="ARM_PUB"/>
    <property type="match status" value="1"/>
</dbReference>
<dbReference type="Gene3D" id="1.25.10.10">
    <property type="entry name" value="Leucine-rich Repeat Variant"/>
    <property type="match status" value="1"/>
</dbReference>
<dbReference type="Proteomes" id="UP000029981">
    <property type="component" value="Chromosome 1"/>
</dbReference>
<dbReference type="InterPro" id="IPR058678">
    <property type="entry name" value="ARM_PUB"/>
</dbReference>
<accession>A0A0A0LXW1</accession>
<dbReference type="UniPathway" id="UPA00143"/>
<reference evidence="7 8" key="1">
    <citation type="journal article" date="2009" name="Nat. Genet.">
        <title>The genome of the cucumber, Cucumis sativus L.</title>
        <authorList>
            <person name="Huang S."/>
            <person name="Li R."/>
            <person name="Zhang Z."/>
            <person name="Li L."/>
            <person name="Gu X."/>
            <person name="Fan W."/>
            <person name="Lucas W.J."/>
            <person name="Wang X."/>
            <person name="Xie B."/>
            <person name="Ni P."/>
            <person name="Ren Y."/>
            <person name="Zhu H."/>
            <person name="Li J."/>
            <person name="Lin K."/>
            <person name="Jin W."/>
            <person name="Fei Z."/>
            <person name="Li G."/>
            <person name="Staub J."/>
            <person name="Kilian A."/>
            <person name="van der Vossen E.A."/>
            <person name="Wu Y."/>
            <person name="Guo J."/>
            <person name="He J."/>
            <person name="Jia Z."/>
            <person name="Ren Y."/>
            <person name="Tian G."/>
            <person name="Lu Y."/>
            <person name="Ruan J."/>
            <person name="Qian W."/>
            <person name="Wang M."/>
            <person name="Huang Q."/>
            <person name="Li B."/>
            <person name="Xuan Z."/>
            <person name="Cao J."/>
            <person name="Asan"/>
            <person name="Wu Z."/>
            <person name="Zhang J."/>
            <person name="Cai Q."/>
            <person name="Bai Y."/>
            <person name="Zhao B."/>
            <person name="Han Y."/>
            <person name="Li Y."/>
            <person name="Li X."/>
            <person name="Wang S."/>
            <person name="Shi Q."/>
            <person name="Liu S."/>
            <person name="Cho W.K."/>
            <person name="Kim J.Y."/>
            <person name="Xu Y."/>
            <person name="Heller-Uszynska K."/>
            <person name="Miao H."/>
            <person name="Cheng Z."/>
            <person name="Zhang S."/>
            <person name="Wu J."/>
            <person name="Yang Y."/>
            <person name="Kang H."/>
            <person name="Li M."/>
            <person name="Liang H."/>
            <person name="Ren X."/>
            <person name="Shi Z."/>
            <person name="Wen M."/>
            <person name="Jian M."/>
            <person name="Yang H."/>
            <person name="Zhang G."/>
            <person name="Yang Z."/>
            <person name="Chen R."/>
            <person name="Liu S."/>
            <person name="Li J."/>
            <person name="Ma L."/>
            <person name="Liu H."/>
            <person name="Zhou Y."/>
            <person name="Zhao J."/>
            <person name="Fang X."/>
            <person name="Li G."/>
            <person name="Fang L."/>
            <person name="Li Y."/>
            <person name="Liu D."/>
            <person name="Zheng H."/>
            <person name="Zhang Y."/>
            <person name="Qin N."/>
            <person name="Li Z."/>
            <person name="Yang G."/>
            <person name="Yang S."/>
            <person name="Bolund L."/>
            <person name="Kristiansen K."/>
            <person name="Zheng H."/>
            <person name="Li S."/>
            <person name="Zhang X."/>
            <person name="Yang H."/>
            <person name="Wang J."/>
            <person name="Sun R."/>
            <person name="Zhang B."/>
            <person name="Jiang S."/>
            <person name="Wang J."/>
            <person name="Du Y."/>
            <person name="Li S."/>
        </authorList>
    </citation>
    <scope>NUCLEOTIDE SEQUENCE [LARGE SCALE GENOMIC DNA]</scope>
    <source>
        <strain evidence="8">cv. 9930</strain>
    </source>
</reference>
<dbReference type="InterPro" id="IPR045185">
    <property type="entry name" value="PUB22/23/24-like"/>
</dbReference>
<evidence type="ECO:0000256" key="4">
    <source>
        <dbReference type="ARBA" id="ARBA00022786"/>
    </source>
</evidence>
<dbReference type="Gramene" id="KGN66593">
    <property type="protein sequence ID" value="KGN66593"/>
    <property type="gene ID" value="Csa_1G635930"/>
</dbReference>
<dbReference type="PROSITE" id="PS51698">
    <property type="entry name" value="U_BOX"/>
    <property type="match status" value="1"/>
</dbReference>
<comment type="function">
    <text evidence="5">Functions as an E3 ubiquitin ligase.</text>
</comment>
<dbReference type="SUPFAM" id="SSF48371">
    <property type="entry name" value="ARM repeat"/>
    <property type="match status" value="1"/>
</dbReference>
<evidence type="ECO:0000256" key="1">
    <source>
        <dbReference type="ARBA" id="ARBA00000900"/>
    </source>
</evidence>
<organism evidence="7 8">
    <name type="scientific">Cucumis sativus</name>
    <name type="common">Cucumber</name>
    <dbReference type="NCBI Taxonomy" id="3659"/>
    <lineage>
        <taxon>Eukaryota</taxon>
        <taxon>Viridiplantae</taxon>
        <taxon>Streptophyta</taxon>
        <taxon>Embryophyta</taxon>
        <taxon>Tracheophyta</taxon>
        <taxon>Spermatophyta</taxon>
        <taxon>Magnoliopsida</taxon>
        <taxon>eudicotyledons</taxon>
        <taxon>Gunneridae</taxon>
        <taxon>Pentapetalae</taxon>
        <taxon>rosids</taxon>
        <taxon>fabids</taxon>
        <taxon>Cucurbitales</taxon>
        <taxon>Cucurbitaceae</taxon>
        <taxon>Benincaseae</taxon>
        <taxon>Cucumis</taxon>
    </lineage>
</organism>
<evidence type="ECO:0000313" key="7">
    <source>
        <dbReference type="EMBL" id="KGN66593.1"/>
    </source>
</evidence>
<evidence type="ECO:0000256" key="5">
    <source>
        <dbReference type="RuleBase" id="RU369093"/>
    </source>
</evidence>
<dbReference type="EC" id="2.3.2.27" evidence="5"/>
<dbReference type="OMA" id="CKFCADE"/>
<evidence type="ECO:0000256" key="2">
    <source>
        <dbReference type="ARBA" id="ARBA00004906"/>
    </source>
</evidence>
<dbReference type="EMBL" id="CM002922">
    <property type="protein sequence ID" value="KGN66593.1"/>
    <property type="molecule type" value="Genomic_DNA"/>
</dbReference>
<keyword evidence="4 5" id="KW-0833">Ubl conjugation pathway</keyword>
<dbReference type="GO" id="GO:0061630">
    <property type="term" value="F:ubiquitin protein ligase activity"/>
    <property type="evidence" value="ECO:0007669"/>
    <property type="project" value="UniProtKB-UniRule"/>
</dbReference>
<sequence>MAEIEVPSDFLCPISLQLMRDPVTISTGITYDRESIKKWLSSCKNQPLSCPVSKQALSSVDLTPNHTLRRVIQGWCSLNERHGVEQIPTPEDESDRGDVVKLILKEAMKSPRSSMLECLKRLKSIVAENESNKIYLQNVESMVFLTSILFEDEDEDEDEDAMVEEAIEIITDINSPTIILNNVLTQNPQLIDTLISIITSTKSPKSRASTIAFLSSLYTISDQMHKTFTKDILFIQLTRALKDQVATKPALQILLRLAPFGRNRIKAVKHGVVFCVVELLLNSTNGKECELAMAVLDRLCECAEGRAELLQHGGGMAVVGRKILRVSNLGNEKAVRILYNVCKNNVGNCGVAEEMVEVGVVGKLCLMLQVGGNLKTKERIKEILHLLQCVFKGTKCVVVPSGFDRF</sequence>
<dbReference type="OrthoDB" id="10064100at2759"/>
<feature type="domain" description="U-box" evidence="6">
    <location>
        <begin position="5"/>
        <end position="82"/>
    </location>
</feature>
<reference evidence="7 8" key="2">
    <citation type="journal article" date="2009" name="PLoS ONE">
        <title>An integrated genetic and cytogenetic map of the cucumber genome.</title>
        <authorList>
            <person name="Ren Y."/>
            <person name="Zhang Z."/>
            <person name="Liu J."/>
            <person name="Staub J.E."/>
            <person name="Han Y."/>
            <person name="Cheng Z."/>
            <person name="Li X."/>
            <person name="Lu J."/>
            <person name="Miao H."/>
            <person name="Kang H."/>
            <person name="Xie B."/>
            <person name="Gu X."/>
            <person name="Wang X."/>
            <person name="Du Y."/>
            <person name="Jin W."/>
            <person name="Huang S."/>
        </authorList>
    </citation>
    <scope>NUCLEOTIDE SEQUENCE [LARGE SCALE GENOMIC DNA]</scope>
    <source>
        <strain evidence="8">cv. 9930</strain>
    </source>
</reference>
<gene>
    <name evidence="7" type="ORF">Csa_1G635930</name>
</gene>
<evidence type="ECO:0000313" key="8">
    <source>
        <dbReference type="Proteomes" id="UP000029981"/>
    </source>
</evidence>
<evidence type="ECO:0000259" key="6">
    <source>
        <dbReference type="PROSITE" id="PS51698"/>
    </source>
</evidence>
<reference evidence="7 8" key="4">
    <citation type="journal article" date="2011" name="BMC Genomics">
        <title>RNA-Seq improves annotation of protein-coding genes in the cucumber genome.</title>
        <authorList>
            <person name="Li Z."/>
            <person name="Zhang Z."/>
            <person name="Yan P."/>
            <person name="Huang S."/>
            <person name="Fei Z."/>
            <person name="Lin K."/>
        </authorList>
    </citation>
    <scope>NUCLEOTIDE SEQUENCE [LARGE SCALE GENOMIC DNA]</scope>
    <source>
        <strain evidence="8">cv. 9930</strain>
    </source>
</reference>
<dbReference type="eggNOG" id="ENOG502QR1A">
    <property type="taxonomic scope" value="Eukaryota"/>
</dbReference>
<dbReference type="AlphaFoldDB" id="A0A0A0LXW1"/>
<dbReference type="InterPro" id="IPR011989">
    <property type="entry name" value="ARM-like"/>
</dbReference>
<dbReference type="InterPro" id="IPR013083">
    <property type="entry name" value="Znf_RING/FYVE/PHD"/>
</dbReference>
<comment type="catalytic activity">
    <reaction evidence="1 5">
        <text>S-ubiquitinyl-[E2 ubiquitin-conjugating enzyme]-L-cysteine + [acceptor protein]-L-lysine = [E2 ubiquitin-conjugating enzyme]-L-cysteine + N(6)-ubiquitinyl-[acceptor protein]-L-lysine.</text>
        <dbReference type="EC" id="2.3.2.27"/>
    </reaction>
</comment>
<dbReference type="SMART" id="SM00504">
    <property type="entry name" value="Ubox"/>
    <property type="match status" value="1"/>
</dbReference>
<dbReference type="Pfam" id="PF04564">
    <property type="entry name" value="U-box"/>
    <property type="match status" value="1"/>
</dbReference>
<dbReference type="KEGG" id="csv:101221136"/>
<dbReference type="GO" id="GO:0016567">
    <property type="term" value="P:protein ubiquitination"/>
    <property type="evidence" value="ECO:0007669"/>
    <property type="project" value="UniProtKB-UniRule"/>
</dbReference>
<dbReference type="InterPro" id="IPR045210">
    <property type="entry name" value="RING-Ubox_PUB"/>
</dbReference>
<keyword evidence="3 5" id="KW-0808">Transferase</keyword>
<reference evidence="7 8" key="3">
    <citation type="journal article" date="2010" name="BMC Genomics">
        <title>Transcriptome sequencing and comparative analysis of cucumber flowers with different sex types.</title>
        <authorList>
            <person name="Guo S."/>
            <person name="Zheng Y."/>
            <person name="Joung J.G."/>
            <person name="Liu S."/>
            <person name="Zhang Z."/>
            <person name="Crasta O.R."/>
            <person name="Sobral B.W."/>
            <person name="Xu Y."/>
            <person name="Huang S."/>
            <person name="Fei Z."/>
        </authorList>
    </citation>
    <scope>NUCLEOTIDE SEQUENCE [LARGE SCALE GENOMIC DNA]</scope>
    <source>
        <strain evidence="8">cv. 9930</strain>
    </source>
</reference>
<dbReference type="InterPro" id="IPR016024">
    <property type="entry name" value="ARM-type_fold"/>
</dbReference>
<dbReference type="CDD" id="cd16664">
    <property type="entry name" value="RING-Ubox_PUB"/>
    <property type="match status" value="1"/>
</dbReference>